<evidence type="ECO:0000256" key="1">
    <source>
        <dbReference type="ARBA" id="ARBA00022722"/>
    </source>
</evidence>
<feature type="domain" description="5'-3' exonuclease" evidence="3">
    <location>
        <begin position="1"/>
        <end position="147"/>
    </location>
</feature>
<sequence length="147" mass="16047">MTFRHMLYPAYKSNRTPTPDTVVQGMQYLKASIKAMSIKVIEVPGVEADDVIGTLAINSVSAGYKVRIVSPDKDFFQILSPSLRLLRIAPRGSGMVSFGVEDFVKRYGPLKPSQFVDVVALSGDKADNIPGSLLLLFCPMIHASSNK</sequence>
<reference evidence="4" key="1">
    <citation type="submission" date="2015-12" db="EMBL/GenBank/DDBJ databases">
        <title>Update maize B73 reference genome by single molecule sequencing technologies.</title>
        <authorList>
            <consortium name="Maize Genome Sequencing Project"/>
            <person name="Ware D."/>
        </authorList>
    </citation>
    <scope>NUCLEOTIDE SEQUENCE</scope>
    <source>
        <tissue evidence="4">Seedling</tissue>
    </source>
</reference>
<keyword evidence="1" id="KW-0540">Nuclease</keyword>
<organism evidence="4">
    <name type="scientific">Zea mays</name>
    <name type="common">Maize</name>
    <dbReference type="NCBI Taxonomy" id="4577"/>
    <lineage>
        <taxon>Eukaryota</taxon>
        <taxon>Viridiplantae</taxon>
        <taxon>Streptophyta</taxon>
        <taxon>Embryophyta</taxon>
        <taxon>Tracheophyta</taxon>
        <taxon>Spermatophyta</taxon>
        <taxon>Magnoliopsida</taxon>
        <taxon>Liliopsida</taxon>
        <taxon>Poales</taxon>
        <taxon>Poaceae</taxon>
        <taxon>PACMAD clade</taxon>
        <taxon>Panicoideae</taxon>
        <taxon>Andropogonodae</taxon>
        <taxon>Andropogoneae</taxon>
        <taxon>Tripsacinae</taxon>
        <taxon>Zea</taxon>
    </lineage>
</organism>
<protein>
    <submittedName>
        <fullName evidence="4">5'-3' exonuclease family protein</fullName>
    </submittedName>
</protein>
<evidence type="ECO:0000313" key="4">
    <source>
        <dbReference type="EMBL" id="AQL08264.1"/>
    </source>
</evidence>
<gene>
    <name evidence="4" type="ORF">ZEAMMB73_Zm00001d047988</name>
</gene>
<dbReference type="InterPro" id="IPR020046">
    <property type="entry name" value="5-3_exonucl_a-hlix_arch_N"/>
</dbReference>
<dbReference type="SUPFAM" id="SSF88723">
    <property type="entry name" value="PIN domain-like"/>
    <property type="match status" value="1"/>
</dbReference>
<dbReference type="Gene3D" id="1.10.150.20">
    <property type="entry name" value="5' to 3' exonuclease, C-terminal subdomain"/>
    <property type="match status" value="1"/>
</dbReference>
<dbReference type="PANTHER" id="PTHR42646:SF2">
    <property type="entry name" value="5'-3' EXONUCLEASE FAMILY PROTEIN"/>
    <property type="match status" value="1"/>
</dbReference>
<dbReference type="AlphaFoldDB" id="A0A1D6PFJ3"/>
<dbReference type="SMART" id="SM00475">
    <property type="entry name" value="53EXOc"/>
    <property type="match status" value="1"/>
</dbReference>
<dbReference type="InterPro" id="IPR038969">
    <property type="entry name" value="FEN"/>
</dbReference>
<dbReference type="PANTHER" id="PTHR42646">
    <property type="entry name" value="FLAP ENDONUCLEASE XNI"/>
    <property type="match status" value="1"/>
</dbReference>
<keyword evidence="4" id="KW-0269">Exonuclease</keyword>
<evidence type="ECO:0000256" key="2">
    <source>
        <dbReference type="ARBA" id="ARBA00022801"/>
    </source>
</evidence>
<dbReference type="InterPro" id="IPR029060">
    <property type="entry name" value="PIN-like_dom_sf"/>
</dbReference>
<dbReference type="GO" id="GO:0008409">
    <property type="term" value="F:5'-3' exonuclease activity"/>
    <property type="evidence" value="ECO:0007669"/>
    <property type="project" value="InterPro"/>
</dbReference>
<dbReference type="EMBL" id="CM000785">
    <property type="protein sequence ID" value="AQL08264.1"/>
    <property type="molecule type" value="Genomic_DNA"/>
</dbReference>
<keyword evidence="2" id="KW-0378">Hydrolase</keyword>
<dbReference type="GO" id="GO:0003677">
    <property type="term" value="F:DNA binding"/>
    <property type="evidence" value="ECO:0007669"/>
    <property type="project" value="InterPro"/>
</dbReference>
<dbReference type="InterPro" id="IPR002421">
    <property type="entry name" value="5-3_exonuclease"/>
</dbReference>
<dbReference type="Pfam" id="PF02739">
    <property type="entry name" value="5_3_exonuc_N"/>
    <property type="match status" value="1"/>
</dbReference>
<accession>A0A1D6PFJ3</accession>
<dbReference type="Gene3D" id="3.40.50.1010">
    <property type="entry name" value="5'-nuclease"/>
    <property type="match status" value="1"/>
</dbReference>
<name>A0A1D6PFJ3_MAIZE</name>
<dbReference type="CDD" id="cd09859">
    <property type="entry name" value="PIN_53EXO"/>
    <property type="match status" value="1"/>
</dbReference>
<dbReference type="GO" id="GO:0033567">
    <property type="term" value="P:DNA replication, Okazaki fragment processing"/>
    <property type="evidence" value="ECO:0007669"/>
    <property type="project" value="InterPro"/>
</dbReference>
<dbReference type="GO" id="GO:0017108">
    <property type="term" value="F:5'-flap endonuclease activity"/>
    <property type="evidence" value="ECO:0007669"/>
    <property type="project" value="InterPro"/>
</dbReference>
<proteinExistence type="predicted"/>
<evidence type="ECO:0000259" key="3">
    <source>
        <dbReference type="SMART" id="SM00475"/>
    </source>
</evidence>